<evidence type="ECO:0000313" key="8">
    <source>
        <dbReference type="Proteomes" id="UP000001059"/>
    </source>
</evidence>
<gene>
    <name evidence="7" type="ordered locus">Mmah_0050</name>
</gene>
<dbReference type="InterPro" id="IPR026428">
    <property type="entry name" value="VPxxxP_CTERM"/>
</dbReference>
<name>D5E8S8_METMS</name>
<dbReference type="Pfam" id="PF17210">
    <property type="entry name" value="SdrD_B"/>
    <property type="match status" value="1"/>
</dbReference>
<dbReference type="KEGG" id="mmh:Mmah_0050"/>
<protein>
    <submittedName>
        <fullName evidence="7">Cna B domain protein</fullName>
    </submittedName>
</protein>
<dbReference type="STRING" id="547558.Mmah_0050"/>
<evidence type="ECO:0000259" key="5">
    <source>
        <dbReference type="Pfam" id="PF24346"/>
    </source>
</evidence>
<accession>D5E8S8</accession>
<dbReference type="AlphaFoldDB" id="D5E8S8"/>
<feature type="domain" description="DUF7507" evidence="5">
    <location>
        <begin position="435"/>
        <end position="532"/>
    </location>
</feature>
<dbReference type="SUPFAM" id="SSF117074">
    <property type="entry name" value="Hypothetical protein PA1324"/>
    <property type="match status" value="1"/>
</dbReference>
<dbReference type="Pfam" id="PF26597">
    <property type="entry name" value="VPxxxP-CTERM_ARCH"/>
    <property type="match status" value="1"/>
</dbReference>
<dbReference type="InterPro" id="IPR013783">
    <property type="entry name" value="Ig-like_fold"/>
</dbReference>
<sequence precursor="true">MKSKIKLIVLVAIIFAIISIATAENAEAEECCPVDIPSAIITIEAGTVPGSNGNYFDVQLSNVPAGYDISNGTWTGWCADSEVFITPETLYDTNVYCSESSSMPGYTNDDEQWDKVNYVINRYRNGAYDSQLNSTSKADWQEVQAAIWNLTDANPNYQGYFTTASQYIIDDAHANGTGFCPGDNDIAIVVIDPYETPDDRKQLIFIEVGAMIDIEKSTNGEDADNKTGPLVLNGNNVEWTYNVTNTGYYNLTDVSVTDDKLGHIGTISLLQAGQSQEFTVNGIANPGQYGNNATVVGTPPSGPNVSDSDPSHYFGVNATIGDFLWDDTANNNGIQEPGESGIAGVNVSLYNFSDDSLLQTTKTNESGYYNFSVTAGQYYIKFDLLNGYLFSPENQGTDNEHDSDVDPSTAKTGKIDVQTTDFNMSFDAGMFKAIPGIDIEKSTNGEDADNETGPYIRLNYEVSWVYNVTNTGNVNLTSIDVTDDELGLIGTIPLLQPGQSHVLTENATASLGQYENTATAVGVPPIGPNVTDSDMSHYFGHDSQPGFDVPTANPLLIIGMLGLAGAMVLRREQE</sequence>
<dbReference type="Proteomes" id="UP000001059">
    <property type="component" value="Chromosome"/>
</dbReference>
<keyword evidence="8" id="KW-1185">Reference proteome</keyword>
<keyword evidence="3" id="KW-0732">Signal</keyword>
<dbReference type="GeneID" id="8982181"/>
<dbReference type="NCBIfam" id="TIGR04143">
    <property type="entry name" value="VPxxxP_CTERM"/>
    <property type="match status" value="1"/>
</dbReference>
<feature type="domain" description="VPXXXP-CTERM protein-sorting" evidence="6">
    <location>
        <begin position="549"/>
        <end position="573"/>
    </location>
</feature>
<dbReference type="InterPro" id="IPR055354">
    <property type="entry name" value="DUF7507"/>
</dbReference>
<dbReference type="Gene3D" id="2.60.40.10">
    <property type="entry name" value="Immunoglobulins"/>
    <property type="match status" value="1"/>
</dbReference>
<dbReference type="EMBL" id="CP001994">
    <property type="protein sequence ID" value="ADE35587.1"/>
    <property type="molecule type" value="Genomic_DNA"/>
</dbReference>
<dbReference type="RefSeq" id="WP_013036530.1">
    <property type="nucleotide sequence ID" value="NC_014002.1"/>
</dbReference>
<dbReference type="Pfam" id="PF24346">
    <property type="entry name" value="DUF7507"/>
    <property type="match status" value="2"/>
</dbReference>
<evidence type="ECO:0000256" key="3">
    <source>
        <dbReference type="ARBA" id="ARBA00022729"/>
    </source>
</evidence>
<dbReference type="GO" id="GO:0005576">
    <property type="term" value="C:extracellular region"/>
    <property type="evidence" value="ECO:0007669"/>
    <property type="project" value="UniProtKB-SubCell"/>
</dbReference>
<proteinExistence type="predicted"/>
<feature type="domain" description="SD-repeat containing protein B" evidence="4">
    <location>
        <begin position="318"/>
        <end position="430"/>
    </location>
</feature>
<dbReference type="HOGENOM" id="CLU_488030_0_0_2"/>
<organism evidence="7 8">
    <name type="scientific">Methanohalophilus mahii (strain ATCC 35705 / DSM 5219 / SLP)</name>
    <dbReference type="NCBI Taxonomy" id="547558"/>
    <lineage>
        <taxon>Archaea</taxon>
        <taxon>Methanobacteriati</taxon>
        <taxon>Methanobacteriota</taxon>
        <taxon>Stenosarchaea group</taxon>
        <taxon>Methanomicrobia</taxon>
        <taxon>Methanosarcinales</taxon>
        <taxon>Methanosarcinaceae</taxon>
        <taxon>Methanohalophilus</taxon>
    </lineage>
</organism>
<reference evidence="7 8" key="1">
    <citation type="submission" date="2010-03" db="EMBL/GenBank/DDBJ databases">
        <title>The complete genome of Methanohalophilus mahii DSM 5219.</title>
        <authorList>
            <consortium name="US DOE Joint Genome Institute (JGI-PGF)"/>
            <person name="Lucas S."/>
            <person name="Copeland A."/>
            <person name="Lapidus A."/>
            <person name="Glavina del Rio T."/>
            <person name="Dalin E."/>
            <person name="Tice H."/>
            <person name="Bruce D."/>
            <person name="Goodwin L."/>
            <person name="Pitluck S."/>
            <person name="Kyrpides N."/>
            <person name="Mavromatis K."/>
            <person name="Ivanova N."/>
            <person name="Lykidis A."/>
            <person name="Saunders E."/>
            <person name="Brettin T."/>
            <person name="Detter J.C."/>
            <person name="Han C."/>
            <person name="Land M."/>
            <person name="Hauser L."/>
            <person name="Markowitz V."/>
            <person name="Cheng J.-F."/>
            <person name="Hugenholtz P."/>
            <person name="Woyke T."/>
            <person name="Wu D."/>
            <person name="Spring S."/>
            <person name="Schneider S."/>
            <person name="Schroeder M."/>
            <person name="Klenk H.-P."/>
            <person name="Eisen J.A."/>
        </authorList>
    </citation>
    <scope>NUCLEOTIDE SEQUENCE [LARGE SCALE GENOMIC DNA]</scope>
    <source>
        <strain evidence="8">ATCC 35705 / DSM 5219 / SLP</strain>
    </source>
</reference>
<evidence type="ECO:0000259" key="4">
    <source>
        <dbReference type="Pfam" id="PF17210"/>
    </source>
</evidence>
<comment type="subcellular location">
    <subcellularLocation>
        <location evidence="1">Secreted</location>
    </subcellularLocation>
</comment>
<evidence type="ECO:0000313" key="7">
    <source>
        <dbReference type="EMBL" id="ADE35587.1"/>
    </source>
</evidence>
<feature type="domain" description="DUF7507" evidence="5">
    <location>
        <begin position="212"/>
        <end position="307"/>
    </location>
</feature>
<evidence type="ECO:0000256" key="2">
    <source>
        <dbReference type="ARBA" id="ARBA00022525"/>
    </source>
</evidence>
<keyword evidence="2" id="KW-0964">Secreted</keyword>
<evidence type="ECO:0000256" key="1">
    <source>
        <dbReference type="ARBA" id="ARBA00004613"/>
    </source>
</evidence>
<evidence type="ECO:0000259" key="6">
    <source>
        <dbReference type="Pfam" id="PF26597"/>
    </source>
</evidence>
<dbReference type="OrthoDB" id="98274at2157"/>
<dbReference type="InterPro" id="IPR033764">
    <property type="entry name" value="Sdr_B"/>
</dbReference>